<dbReference type="STRING" id="553175.POREN0001_0599"/>
<gene>
    <name evidence="1" type="ORF">POREN0001_0599</name>
</gene>
<dbReference type="Proteomes" id="UP000004295">
    <property type="component" value="Unassembled WGS sequence"/>
</dbReference>
<protein>
    <submittedName>
        <fullName evidence="1">Uncharacterized protein</fullName>
    </submittedName>
</protein>
<sequence>MKTLVKHYTASLRTALRDSGASAFYMLAMCRSHSFEGGDISGVPVPFTERTSPTKTIYGRLCQHLCVKEIRAESFSIMELPTTASQPPINKQIFNI</sequence>
<dbReference type="RefSeq" id="WP_004332498.1">
    <property type="nucleotide sequence ID" value="NZ_ACNN01000007.1"/>
</dbReference>
<dbReference type="GeneID" id="93364943"/>
<evidence type="ECO:0000313" key="2">
    <source>
        <dbReference type="Proteomes" id="UP000004295"/>
    </source>
</evidence>
<dbReference type="EMBL" id="ACNN01000007">
    <property type="protein sequence ID" value="EEN83425.1"/>
    <property type="molecule type" value="Genomic_DNA"/>
</dbReference>
<evidence type="ECO:0000313" key="1">
    <source>
        <dbReference type="EMBL" id="EEN83425.1"/>
    </source>
</evidence>
<dbReference type="AlphaFoldDB" id="C3J8S9"/>
<name>C3J8S9_POREA</name>
<proteinExistence type="predicted"/>
<keyword evidence="2" id="KW-1185">Reference proteome</keyword>
<comment type="caution">
    <text evidence="1">The sequence shown here is derived from an EMBL/GenBank/DDBJ whole genome shotgun (WGS) entry which is preliminary data.</text>
</comment>
<accession>C3J8S9</accession>
<reference evidence="1 2" key="1">
    <citation type="submission" date="2009-04" db="EMBL/GenBank/DDBJ databases">
        <authorList>
            <person name="Sebastian Y."/>
            <person name="Madupu R."/>
            <person name="Durkin A.S."/>
            <person name="Torralba M."/>
            <person name="Methe B."/>
            <person name="Sutton G.G."/>
            <person name="Strausberg R.L."/>
            <person name="Nelson K.E."/>
        </authorList>
    </citation>
    <scope>NUCLEOTIDE SEQUENCE [LARGE SCALE GENOMIC DNA]</scope>
    <source>
        <strain evidence="2">ATCC 35406 / BCRC 14492 / JCM 8526 / NCTC 13058 / HG 370</strain>
    </source>
</reference>
<organism evidence="1 2">
    <name type="scientific">Porphyromonas endodontalis (strain ATCC 35406 / DSM 24491 / JCM 8526 / CCUG 16442 / BCRC 14492 / NCTC 13058 / HG 370)</name>
    <name type="common">Bacteroides endodontalis</name>
    <dbReference type="NCBI Taxonomy" id="553175"/>
    <lineage>
        <taxon>Bacteria</taxon>
        <taxon>Pseudomonadati</taxon>
        <taxon>Bacteroidota</taxon>
        <taxon>Bacteroidia</taxon>
        <taxon>Bacteroidales</taxon>
        <taxon>Porphyromonadaceae</taxon>
        <taxon>Porphyromonas</taxon>
    </lineage>
</organism>